<dbReference type="InterPro" id="IPR041698">
    <property type="entry name" value="Methyltransf_25"/>
</dbReference>
<dbReference type="InterPro" id="IPR029063">
    <property type="entry name" value="SAM-dependent_MTases_sf"/>
</dbReference>
<dbReference type="Gene3D" id="3.40.50.150">
    <property type="entry name" value="Vaccinia Virus protein VP39"/>
    <property type="match status" value="1"/>
</dbReference>
<dbReference type="GO" id="GO:0032259">
    <property type="term" value="P:methylation"/>
    <property type="evidence" value="ECO:0007669"/>
    <property type="project" value="UniProtKB-KW"/>
</dbReference>
<organism evidence="5 6">
    <name type="scientific">Thermomonospora cellulosilytica</name>
    <dbReference type="NCBI Taxonomy" id="1411118"/>
    <lineage>
        <taxon>Bacteria</taxon>
        <taxon>Bacillati</taxon>
        <taxon>Actinomycetota</taxon>
        <taxon>Actinomycetes</taxon>
        <taxon>Streptosporangiales</taxon>
        <taxon>Thermomonosporaceae</taxon>
        <taxon>Thermomonospora</taxon>
    </lineage>
</organism>
<evidence type="ECO:0000259" key="4">
    <source>
        <dbReference type="Pfam" id="PF13649"/>
    </source>
</evidence>
<keyword evidence="1 5" id="KW-0489">Methyltransferase</keyword>
<accession>A0A7W3N572</accession>
<dbReference type="AlphaFoldDB" id="A0A7W3N572"/>
<dbReference type="PANTHER" id="PTHR43464:SF19">
    <property type="entry name" value="UBIQUINONE BIOSYNTHESIS O-METHYLTRANSFERASE, MITOCHONDRIAL"/>
    <property type="match status" value="1"/>
</dbReference>
<protein>
    <submittedName>
        <fullName evidence="5">SAM-dependent methyltransferase</fullName>
    </submittedName>
</protein>
<keyword evidence="2 5" id="KW-0808">Transferase</keyword>
<name>A0A7W3N572_9ACTN</name>
<dbReference type="EMBL" id="JACJII010000001">
    <property type="protein sequence ID" value="MBA9007746.1"/>
    <property type="molecule type" value="Genomic_DNA"/>
</dbReference>
<dbReference type="GO" id="GO:0008168">
    <property type="term" value="F:methyltransferase activity"/>
    <property type="evidence" value="ECO:0007669"/>
    <property type="project" value="UniProtKB-KW"/>
</dbReference>
<gene>
    <name evidence="5" type="ORF">HNR21_006628</name>
</gene>
<dbReference type="SUPFAM" id="SSF53335">
    <property type="entry name" value="S-adenosyl-L-methionine-dependent methyltransferases"/>
    <property type="match status" value="1"/>
</dbReference>
<evidence type="ECO:0000256" key="2">
    <source>
        <dbReference type="ARBA" id="ARBA00022679"/>
    </source>
</evidence>
<evidence type="ECO:0000256" key="3">
    <source>
        <dbReference type="ARBA" id="ARBA00022691"/>
    </source>
</evidence>
<dbReference type="Pfam" id="PF13649">
    <property type="entry name" value="Methyltransf_25"/>
    <property type="match status" value="1"/>
</dbReference>
<dbReference type="PANTHER" id="PTHR43464">
    <property type="entry name" value="METHYLTRANSFERASE"/>
    <property type="match status" value="1"/>
</dbReference>
<feature type="domain" description="Methyltransferase" evidence="4">
    <location>
        <begin position="47"/>
        <end position="137"/>
    </location>
</feature>
<keyword evidence="6" id="KW-1185">Reference proteome</keyword>
<dbReference type="CDD" id="cd02440">
    <property type="entry name" value="AdoMet_MTases"/>
    <property type="match status" value="1"/>
</dbReference>
<evidence type="ECO:0000256" key="1">
    <source>
        <dbReference type="ARBA" id="ARBA00022603"/>
    </source>
</evidence>
<reference evidence="5 6" key="1">
    <citation type="submission" date="2020-08" db="EMBL/GenBank/DDBJ databases">
        <title>Sequencing the genomes of 1000 actinobacteria strains.</title>
        <authorList>
            <person name="Klenk H.-P."/>
        </authorList>
    </citation>
    <scope>NUCLEOTIDE SEQUENCE [LARGE SCALE GENOMIC DNA]</scope>
    <source>
        <strain evidence="5 6">DSM 45823</strain>
    </source>
</reference>
<dbReference type="Proteomes" id="UP000539313">
    <property type="component" value="Unassembled WGS sequence"/>
</dbReference>
<proteinExistence type="predicted"/>
<sequence length="242" mass="26739">MAELPPIYRHAEVYDAFYEGRGRAYEDDSRMLVDCIRERNAAATTLLDVACGTGRNLRCFAEAFEHVEGVDLADDMLRIARRRLPGVPLHRGDMKDFRLGRRFDAITCLFSSIGYLGDAGQLNAALRCFGRHLNPGGVIVVEPWYSPENALSGQVLGDVVTVDGQTISRLSHAVVEGRAHRMTVHYLVADSESGIRHFTDLHVLSLFTRQEYETAFAEAGVASVEFLETGRGRPGLLVGVKS</sequence>
<keyword evidence="3" id="KW-0949">S-adenosyl-L-methionine</keyword>
<dbReference type="RefSeq" id="WP_182708209.1">
    <property type="nucleotide sequence ID" value="NZ_JACJII010000001.1"/>
</dbReference>
<dbReference type="Gene3D" id="2.20.130.10">
    <property type="entry name" value="CAC2371-like domains"/>
    <property type="match status" value="1"/>
</dbReference>
<evidence type="ECO:0000313" key="6">
    <source>
        <dbReference type="Proteomes" id="UP000539313"/>
    </source>
</evidence>
<comment type="caution">
    <text evidence="5">The sequence shown here is derived from an EMBL/GenBank/DDBJ whole genome shotgun (WGS) entry which is preliminary data.</text>
</comment>
<evidence type="ECO:0000313" key="5">
    <source>
        <dbReference type="EMBL" id="MBA9007746.1"/>
    </source>
</evidence>